<comment type="subcellular location">
    <subcellularLocation>
        <location evidence="1">Membrane</location>
    </subcellularLocation>
</comment>
<accession>A0A8T2XAE7</accession>
<evidence type="ECO:0000313" key="13">
    <source>
        <dbReference type="EMBL" id="KAH8490098.1"/>
    </source>
</evidence>
<evidence type="ECO:0000256" key="6">
    <source>
        <dbReference type="ARBA" id="ARBA00022970"/>
    </source>
</evidence>
<dbReference type="NCBIfam" id="TIGR00756">
    <property type="entry name" value="PPR"/>
    <property type="match status" value="3"/>
</dbReference>
<feature type="domain" description="Amino acid transporter transmembrane" evidence="12">
    <location>
        <begin position="431"/>
        <end position="863"/>
    </location>
</feature>
<gene>
    <name evidence="13" type="ORF">H0E87_022574</name>
</gene>
<dbReference type="InterPro" id="IPR011990">
    <property type="entry name" value="TPR-like_helical_dom_sf"/>
</dbReference>
<dbReference type="GO" id="GO:0003723">
    <property type="term" value="F:RNA binding"/>
    <property type="evidence" value="ECO:0007669"/>
    <property type="project" value="InterPro"/>
</dbReference>
<dbReference type="Pfam" id="PF01535">
    <property type="entry name" value="PPR"/>
    <property type="match status" value="3"/>
</dbReference>
<feature type="transmembrane region" description="Helical" evidence="11">
    <location>
        <begin position="460"/>
        <end position="480"/>
    </location>
</feature>
<evidence type="ECO:0000259" key="12">
    <source>
        <dbReference type="Pfam" id="PF01490"/>
    </source>
</evidence>
<dbReference type="PANTHER" id="PTHR24015">
    <property type="entry name" value="OS07G0578800 PROTEIN-RELATED"/>
    <property type="match status" value="1"/>
</dbReference>
<feature type="transmembrane region" description="Helical" evidence="11">
    <location>
        <begin position="519"/>
        <end position="543"/>
    </location>
</feature>
<feature type="transmembrane region" description="Helical" evidence="11">
    <location>
        <begin position="806"/>
        <end position="826"/>
    </location>
</feature>
<evidence type="ECO:0000256" key="10">
    <source>
        <dbReference type="SAM" id="MobiDB-lite"/>
    </source>
</evidence>
<keyword evidence="7 11" id="KW-1133">Transmembrane helix</keyword>
<evidence type="ECO:0000256" key="7">
    <source>
        <dbReference type="ARBA" id="ARBA00022989"/>
    </source>
</evidence>
<dbReference type="FunFam" id="1.25.40.10:FF:000333">
    <property type="entry name" value="Pentatricopeptide repeat-containing protein"/>
    <property type="match status" value="1"/>
</dbReference>
<keyword evidence="6" id="KW-0029">Amino-acid transport</keyword>
<feature type="transmembrane region" description="Helical" evidence="11">
    <location>
        <begin position="838"/>
        <end position="863"/>
    </location>
</feature>
<reference evidence="13" key="1">
    <citation type="journal article" date="2021" name="J. Hered.">
        <title>Genome Assembly of Salicaceae Populus deltoides (Eastern Cottonwood) I-69 Based on Nanopore Sequencing and Hi-C Technologies.</title>
        <authorList>
            <person name="Bai S."/>
            <person name="Wu H."/>
            <person name="Zhang J."/>
            <person name="Pan Z."/>
            <person name="Zhao W."/>
            <person name="Li Z."/>
            <person name="Tong C."/>
        </authorList>
    </citation>
    <scope>NUCLEOTIDE SEQUENCE</scope>
    <source>
        <tissue evidence="13">Leaf</tissue>
    </source>
</reference>
<dbReference type="PROSITE" id="PS51375">
    <property type="entry name" value="PPR"/>
    <property type="match status" value="3"/>
</dbReference>
<dbReference type="GO" id="GO:0016020">
    <property type="term" value="C:membrane"/>
    <property type="evidence" value="ECO:0007669"/>
    <property type="project" value="UniProtKB-SubCell"/>
</dbReference>
<dbReference type="PANTHER" id="PTHR24015:SF1063">
    <property type="entry name" value="OS12G0156900 PROTEIN"/>
    <property type="match status" value="1"/>
</dbReference>
<evidence type="ECO:0000256" key="1">
    <source>
        <dbReference type="ARBA" id="ARBA00004370"/>
    </source>
</evidence>
<keyword evidence="4 11" id="KW-0812">Transmembrane</keyword>
<dbReference type="Gene3D" id="1.25.40.10">
    <property type="entry name" value="Tetratricopeptide repeat domain"/>
    <property type="match status" value="2"/>
</dbReference>
<dbReference type="InterPro" id="IPR046960">
    <property type="entry name" value="PPR_At4g14850-like_plant"/>
</dbReference>
<feature type="compositionally biased region" description="Low complexity" evidence="10">
    <location>
        <begin position="1"/>
        <end position="15"/>
    </location>
</feature>
<keyword evidence="14" id="KW-1185">Reference proteome</keyword>
<dbReference type="GO" id="GO:0009451">
    <property type="term" value="P:RNA modification"/>
    <property type="evidence" value="ECO:0007669"/>
    <property type="project" value="InterPro"/>
</dbReference>
<evidence type="ECO:0000256" key="4">
    <source>
        <dbReference type="ARBA" id="ARBA00022692"/>
    </source>
</evidence>
<evidence type="ECO:0000256" key="3">
    <source>
        <dbReference type="ARBA" id="ARBA00022448"/>
    </source>
</evidence>
<dbReference type="Pfam" id="PF13041">
    <property type="entry name" value="PPR_2"/>
    <property type="match status" value="1"/>
</dbReference>
<dbReference type="InterPro" id="IPR013057">
    <property type="entry name" value="AA_transpt_TM"/>
</dbReference>
<feature type="compositionally biased region" description="Polar residues" evidence="10">
    <location>
        <begin position="16"/>
        <end position="30"/>
    </location>
</feature>
<evidence type="ECO:0000313" key="14">
    <source>
        <dbReference type="Proteomes" id="UP000807159"/>
    </source>
</evidence>
<name>A0A8T2XAE7_POPDE</name>
<feature type="transmembrane region" description="Helical" evidence="11">
    <location>
        <begin position="585"/>
        <end position="609"/>
    </location>
</feature>
<dbReference type="Pfam" id="PF01490">
    <property type="entry name" value="Aa_trans"/>
    <property type="match status" value="1"/>
</dbReference>
<feature type="transmembrane region" description="Helical" evidence="11">
    <location>
        <begin position="715"/>
        <end position="736"/>
    </location>
</feature>
<dbReference type="EMBL" id="JACEGQ020000013">
    <property type="protein sequence ID" value="KAH8490098.1"/>
    <property type="molecule type" value="Genomic_DNA"/>
</dbReference>
<evidence type="ECO:0000256" key="8">
    <source>
        <dbReference type="ARBA" id="ARBA00023136"/>
    </source>
</evidence>
<keyword evidence="3" id="KW-0813">Transport</keyword>
<feature type="region of interest" description="Disordered" evidence="10">
    <location>
        <begin position="1"/>
        <end position="34"/>
    </location>
</feature>
<keyword evidence="5" id="KW-0677">Repeat</keyword>
<comment type="similarity">
    <text evidence="2">Belongs to the PPR family. PCMP-H subfamily.</text>
</comment>
<evidence type="ECO:0000256" key="5">
    <source>
        <dbReference type="ARBA" id="ARBA00022737"/>
    </source>
</evidence>
<feature type="transmembrane region" description="Helical" evidence="11">
    <location>
        <begin position="780"/>
        <end position="800"/>
    </location>
</feature>
<feature type="repeat" description="PPR" evidence="9">
    <location>
        <begin position="208"/>
        <end position="242"/>
    </location>
</feature>
<feature type="transmembrane region" description="Helical" evidence="11">
    <location>
        <begin position="434"/>
        <end position="453"/>
    </location>
</feature>
<sequence length="876" mass="97889">MRIATTLSQPATTTTIYSASKTPQPQNNPNSISSQQELSLLSKLHYCKSVSQLKQIHAFIIKTPRSQTHHIYAKKLIYSLLQLNHFLSPPNDKNLNYAHSLVKQWDKPDVYAYNALIQRMSSTSMQSFHLYQEMLIKGIIPDTYTIPFVLKACSHSLALWEGQQIHAHCIKMFFMENVYVNNTLMRLYAVCGMLDVVEKLFEQGPVRDLVSWTTLIQAYLKMGFPIDAVSAFFRMCQANLRPDNMILVVVLSACSKLGDLSLGRKIHEYMVHLKVNVDSDVFLGNALVDMYLKCGEAGFARHMFDKMPVKNVVSWNSMISGLAQQGQFKEALDVFRRMQKVGLKPDDVSLVAVLNSCANLGMLDLGKWVHAYIDKSHLRADGFIGNALVDMYAKSGSIDQAFRVFQAMKLRDGEKAHPKVKELYKLLEAMNGTLWTATAHAFTAVVGAGILALPWSVAQLGWILGPFVLVFFAIVTYYIASLLCDCYRTPDPVTGKRNYTYIHAVRELLGPKSELICGILQYSILWGTMIGYTVTTAISIASVKRSTCFHDKGHNAKCGVSGNLYMLIYGAIEIFLSQCPNLEKVAILSVIASVTSFAYALIALCLSTAKLSSNHEFKGSLMVAMVVNTEATSERFWQAFQALGNIALAYTYCMLLLEIQDTLKSVPPENKVMKRVSLFVVVGTAFFYISLGCIGYAAFGNDVPGNILSGFYEPFWLVDMANIAVIIHLIGAYQVYAQPLFAINEKWIGSRWPTSSFNKIYTIRFPCSRKGSLHLTINRLFLRTIFVVITTAVAMMFPFFNAILGLLGSVSFWPLTVYFPISMYIVQAKIKRGSCHWFGLQALGFVCLIVTVVSGIGSVAGMVEFLKKARLFHIEM</sequence>
<dbReference type="GO" id="GO:0006865">
    <property type="term" value="P:amino acid transport"/>
    <property type="evidence" value="ECO:0007669"/>
    <property type="project" value="UniProtKB-KW"/>
</dbReference>
<keyword evidence="8 11" id="KW-0472">Membrane</keyword>
<protein>
    <recommendedName>
        <fullName evidence="12">Amino acid transporter transmembrane domain-containing protein</fullName>
    </recommendedName>
</protein>
<dbReference type="FunFam" id="1.25.40.10:FF:000427">
    <property type="entry name" value="Pentatricopeptide repeat-containing protein chloroplastic"/>
    <property type="match status" value="1"/>
</dbReference>
<dbReference type="Proteomes" id="UP000807159">
    <property type="component" value="Chromosome 13"/>
</dbReference>
<evidence type="ECO:0000256" key="9">
    <source>
        <dbReference type="PROSITE-ProRule" id="PRU00708"/>
    </source>
</evidence>
<organism evidence="13 14">
    <name type="scientific">Populus deltoides</name>
    <name type="common">Eastern poplar</name>
    <name type="synonym">Eastern cottonwood</name>
    <dbReference type="NCBI Taxonomy" id="3696"/>
    <lineage>
        <taxon>Eukaryota</taxon>
        <taxon>Viridiplantae</taxon>
        <taxon>Streptophyta</taxon>
        <taxon>Embryophyta</taxon>
        <taxon>Tracheophyta</taxon>
        <taxon>Spermatophyta</taxon>
        <taxon>Magnoliopsida</taxon>
        <taxon>eudicotyledons</taxon>
        <taxon>Gunneridae</taxon>
        <taxon>Pentapetalae</taxon>
        <taxon>rosids</taxon>
        <taxon>fabids</taxon>
        <taxon>Malpighiales</taxon>
        <taxon>Salicaceae</taxon>
        <taxon>Saliceae</taxon>
        <taxon>Populus</taxon>
    </lineage>
</organism>
<evidence type="ECO:0000256" key="11">
    <source>
        <dbReference type="SAM" id="Phobius"/>
    </source>
</evidence>
<feature type="transmembrane region" description="Helical" evidence="11">
    <location>
        <begin position="678"/>
        <end position="699"/>
    </location>
</feature>
<comment type="caution">
    <text evidence="13">The sequence shown here is derived from an EMBL/GenBank/DDBJ whole genome shotgun (WGS) entry which is preliminary data.</text>
</comment>
<dbReference type="InterPro" id="IPR002885">
    <property type="entry name" value="PPR_rpt"/>
</dbReference>
<evidence type="ECO:0000256" key="2">
    <source>
        <dbReference type="ARBA" id="ARBA00006643"/>
    </source>
</evidence>
<proteinExistence type="inferred from homology"/>
<feature type="repeat" description="PPR" evidence="9">
    <location>
        <begin position="381"/>
        <end position="415"/>
    </location>
</feature>
<feature type="repeat" description="PPR" evidence="9">
    <location>
        <begin position="311"/>
        <end position="345"/>
    </location>
</feature>
<dbReference type="AlphaFoldDB" id="A0A8T2XAE7"/>